<evidence type="ECO:0000313" key="3">
    <source>
        <dbReference type="EMBL" id="MBB3713855.1"/>
    </source>
</evidence>
<feature type="region of interest" description="Disordered" evidence="1">
    <location>
        <begin position="206"/>
        <end position="278"/>
    </location>
</feature>
<feature type="compositionally biased region" description="Low complexity" evidence="1">
    <location>
        <begin position="32"/>
        <end position="49"/>
    </location>
</feature>
<evidence type="ECO:0000256" key="1">
    <source>
        <dbReference type="SAM" id="MobiDB-lite"/>
    </source>
</evidence>
<reference evidence="3 4" key="1">
    <citation type="submission" date="2020-08" db="EMBL/GenBank/DDBJ databases">
        <title>Genomic Encyclopedia of Type Strains, Phase III (KMG-III): the genomes of soil and plant-associated and newly described type strains.</title>
        <authorList>
            <person name="Whitman W."/>
        </authorList>
    </citation>
    <scope>NUCLEOTIDE SEQUENCE [LARGE SCALE GENOMIC DNA]</scope>
    <source>
        <strain evidence="3 4">CECT 8572</strain>
    </source>
</reference>
<evidence type="ECO:0000256" key="2">
    <source>
        <dbReference type="SAM" id="SignalP"/>
    </source>
</evidence>
<name>A0ABR6HTU7_9RHOB</name>
<organism evidence="3 4">
    <name type="scientific">Limimaricola variabilis</name>
    <dbReference type="NCBI Taxonomy" id="1492771"/>
    <lineage>
        <taxon>Bacteria</taxon>
        <taxon>Pseudomonadati</taxon>
        <taxon>Pseudomonadota</taxon>
        <taxon>Alphaproteobacteria</taxon>
        <taxon>Rhodobacterales</taxon>
        <taxon>Paracoccaceae</taxon>
        <taxon>Limimaricola</taxon>
    </lineage>
</organism>
<keyword evidence="2" id="KW-0732">Signal</keyword>
<accession>A0ABR6HTU7</accession>
<dbReference type="InterPro" id="IPR027304">
    <property type="entry name" value="Trigger_fact/SurA_dom_sf"/>
</dbReference>
<feature type="chain" id="PRO_5046656972" description="Peptidylprolyl isomerase" evidence="2">
    <location>
        <begin position="29"/>
        <end position="278"/>
    </location>
</feature>
<dbReference type="Gene3D" id="1.10.8.1040">
    <property type="match status" value="1"/>
</dbReference>
<keyword evidence="4" id="KW-1185">Reference proteome</keyword>
<evidence type="ECO:0008006" key="5">
    <source>
        <dbReference type="Google" id="ProtNLM"/>
    </source>
</evidence>
<sequence length="278" mass="29329">MTRIRQLLHGTALTAAFGLGLVAVPALAQENQSQDQQSQQGEDASAQAQDNRKVATVNGTDIVTSDLMRFVDMLPDQLRRSQPPEMVISAAIQQLVMRELILEEARSANLAENDRVKQLVEQSTIDAQDDAMIQVWLEQEFEDDITDEAVQGAYDALQATSTQELPPLEQVRPQIEQQLRQQAYADLQTQLQQGADIVFYDASGNAVTPQSGSGQGNGSDATADTGGSSDSSQSSDGASSDSSGESQSGNGASTSGSDSSEGSNSDGSSNEPNGSSGN</sequence>
<gene>
    <name evidence="3" type="ORF">FHS00_003462</name>
</gene>
<dbReference type="RefSeq" id="WP_183475318.1">
    <property type="nucleotide sequence ID" value="NZ_JACIBX010000022.1"/>
</dbReference>
<dbReference type="SUPFAM" id="SSF109998">
    <property type="entry name" value="Triger factor/SurA peptide-binding domain-like"/>
    <property type="match status" value="1"/>
</dbReference>
<feature type="compositionally biased region" description="Low complexity" evidence="1">
    <location>
        <begin position="218"/>
        <end position="278"/>
    </location>
</feature>
<dbReference type="EMBL" id="JACIBX010000022">
    <property type="protein sequence ID" value="MBB3713855.1"/>
    <property type="molecule type" value="Genomic_DNA"/>
</dbReference>
<comment type="caution">
    <text evidence="3">The sequence shown here is derived from an EMBL/GenBank/DDBJ whole genome shotgun (WGS) entry which is preliminary data.</text>
</comment>
<feature type="signal peptide" evidence="2">
    <location>
        <begin position="1"/>
        <end position="28"/>
    </location>
</feature>
<feature type="region of interest" description="Disordered" evidence="1">
    <location>
        <begin position="32"/>
        <end position="53"/>
    </location>
</feature>
<dbReference type="Proteomes" id="UP000576152">
    <property type="component" value="Unassembled WGS sequence"/>
</dbReference>
<proteinExistence type="predicted"/>
<protein>
    <recommendedName>
        <fullName evidence="5">Peptidylprolyl isomerase</fullName>
    </recommendedName>
</protein>
<evidence type="ECO:0000313" key="4">
    <source>
        <dbReference type="Proteomes" id="UP000576152"/>
    </source>
</evidence>